<feature type="compositionally biased region" description="Polar residues" evidence="1">
    <location>
        <begin position="426"/>
        <end position="438"/>
    </location>
</feature>
<dbReference type="CDD" id="cd02970">
    <property type="entry name" value="PRX_like2"/>
    <property type="match status" value="1"/>
</dbReference>
<reference evidence="2" key="1">
    <citation type="submission" date="2020-11" db="EMBL/GenBank/DDBJ databases">
        <authorList>
            <consortium name="DOE Joint Genome Institute"/>
            <person name="Ahrendt S."/>
            <person name="Riley R."/>
            <person name="Andreopoulos W."/>
            <person name="Labutti K."/>
            <person name="Pangilinan J."/>
            <person name="Ruiz-Duenas F.J."/>
            <person name="Barrasa J.M."/>
            <person name="Sanchez-Garcia M."/>
            <person name="Camarero S."/>
            <person name="Miyauchi S."/>
            <person name="Serrano A."/>
            <person name="Linde D."/>
            <person name="Babiker R."/>
            <person name="Drula E."/>
            <person name="Ayuso-Fernandez I."/>
            <person name="Pacheco R."/>
            <person name="Padilla G."/>
            <person name="Ferreira P."/>
            <person name="Barriuso J."/>
            <person name="Kellner H."/>
            <person name="Castanera R."/>
            <person name="Alfaro M."/>
            <person name="Ramirez L."/>
            <person name="Pisabarro A.G."/>
            <person name="Kuo A."/>
            <person name="Tritt A."/>
            <person name="Lipzen A."/>
            <person name="He G."/>
            <person name="Yan M."/>
            <person name="Ng V."/>
            <person name="Cullen D."/>
            <person name="Martin F."/>
            <person name="Rosso M.-N."/>
            <person name="Henrissat B."/>
            <person name="Hibbett D."/>
            <person name="Martinez A.T."/>
            <person name="Grigoriev I.V."/>
        </authorList>
    </citation>
    <scope>NUCLEOTIDE SEQUENCE</scope>
    <source>
        <strain evidence="2">CIRM-BRFM 674</strain>
    </source>
</reference>
<feature type="compositionally biased region" description="Low complexity" evidence="1">
    <location>
        <begin position="337"/>
        <end position="352"/>
    </location>
</feature>
<dbReference type="AlphaFoldDB" id="A0A9P6CYR1"/>
<proteinExistence type="predicted"/>
<evidence type="ECO:0008006" key="4">
    <source>
        <dbReference type="Google" id="ProtNLM"/>
    </source>
</evidence>
<gene>
    <name evidence="2" type="ORF">BDN70DRAFT_849873</name>
</gene>
<dbReference type="PANTHER" id="PTHR28630">
    <property type="match status" value="1"/>
</dbReference>
<dbReference type="InterPro" id="IPR032801">
    <property type="entry name" value="PXL2A/B/C"/>
</dbReference>
<dbReference type="Pfam" id="PF13911">
    <property type="entry name" value="AhpC-TSA_2"/>
    <property type="match status" value="1"/>
</dbReference>
<dbReference type="EMBL" id="MU155144">
    <property type="protein sequence ID" value="KAF9484357.1"/>
    <property type="molecule type" value="Genomic_DNA"/>
</dbReference>
<feature type="region of interest" description="Disordered" evidence="1">
    <location>
        <begin position="252"/>
        <end position="276"/>
    </location>
</feature>
<feature type="region of interest" description="Disordered" evidence="1">
    <location>
        <begin position="373"/>
        <end position="454"/>
    </location>
</feature>
<feature type="region of interest" description="Disordered" evidence="1">
    <location>
        <begin position="1"/>
        <end position="28"/>
    </location>
</feature>
<dbReference type="Gene3D" id="3.40.30.10">
    <property type="entry name" value="Glutaredoxin"/>
    <property type="match status" value="1"/>
</dbReference>
<keyword evidence="3" id="KW-1185">Reference proteome</keyword>
<organism evidence="2 3">
    <name type="scientific">Pholiota conissans</name>
    <dbReference type="NCBI Taxonomy" id="109636"/>
    <lineage>
        <taxon>Eukaryota</taxon>
        <taxon>Fungi</taxon>
        <taxon>Dikarya</taxon>
        <taxon>Basidiomycota</taxon>
        <taxon>Agaricomycotina</taxon>
        <taxon>Agaricomycetes</taxon>
        <taxon>Agaricomycetidae</taxon>
        <taxon>Agaricales</taxon>
        <taxon>Agaricineae</taxon>
        <taxon>Strophariaceae</taxon>
        <taxon>Pholiota</taxon>
    </lineage>
</organism>
<protein>
    <recommendedName>
        <fullName evidence="4">Thioredoxin-like protein</fullName>
    </recommendedName>
</protein>
<dbReference type="SUPFAM" id="SSF52833">
    <property type="entry name" value="Thioredoxin-like"/>
    <property type="match status" value="1"/>
</dbReference>
<evidence type="ECO:0000256" key="1">
    <source>
        <dbReference type="SAM" id="MobiDB-lite"/>
    </source>
</evidence>
<dbReference type="PANTHER" id="PTHR28630:SF3">
    <property type="entry name" value="PEROXIREDOXIN-LIKE 2C"/>
    <property type="match status" value="1"/>
</dbReference>
<feature type="compositionally biased region" description="Basic and acidic residues" evidence="1">
    <location>
        <begin position="374"/>
        <end position="402"/>
    </location>
</feature>
<accession>A0A9P6CYR1</accession>
<feature type="region of interest" description="Disordered" evidence="1">
    <location>
        <begin position="333"/>
        <end position="356"/>
    </location>
</feature>
<dbReference type="OrthoDB" id="40334at2759"/>
<evidence type="ECO:0000313" key="3">
    <source>
        <dbReference type="Proteomes" id="UP000807469"/>
    </source>
</evidence>
<dbReference type="InterPro" id="IPR036249">
    <property type="entry name" value="Thioredoxin-like_sf"/>
</dbReference>
<comment type="caution">
    <text evidence="2">The sequence shown here is derived from an EMBL/GenBank/DDBJ whole genome shotgun (WGS) entry which is preliminary data.</text>
</comment>
<dbReference type="Proteomes" id="UP000807469">
    <property type="component" value="Unassembled WGS sequence"/>
</dbReference>
<sequence length="468" mass="51814">MECQSIKCGPSAAGAKATNPPPSKPVREWSLPSEEEIRQAATLQVTCEDGTRVSFGSLFAAHRTIAVFIRHFWCPLCQDYMSSLKALVQPEMLSRWSEAPDVRGRLVSFVVISNGAHGMIRKYRRMFGLPFHVYTDPTLELYKVLGMGRDGDDGHRHLASAKEKRGGGYVKRGLMGGIAMVVVRAIKVGMPVWEKGGDIGQLGGEFIFGPGLKCSFAHRMQTTKGHAPIEDVLEAAGIDISTLSGKTNAQGGEEIAPTLCGLPKPMVGRGGRRRHESMRTVRETMVMHRRASAAQKQDDRRLSTVGGLMMSREEEEEWMAERQHHIEMLQERKNIRRGTSSRAASAMSSYARHGAEIDDAQMSPAILEAVGEMSDERAELEDRRESFDSSRDGDKSDDEKTVDPASTPTEDRSTRIRVPSVMETDSCYSTPSGENGRNSIFMDADTGSDSWKEDERNIQPTTSYLFIH</sequence>
<name>A0A9P6CYR1_9AGAR</name>
<evidence type="ECO:0000313" key="2">
    <source>
        <dbReference type="EMBL" id="KAF9484357.1"/>
    </source>
</evidence>